<protein>
    <submittedName>
        <fullName evidence="5">Uncharacterized protein</fullName>
    </submittedName>
</protein>
<dbReference type="InterPro" id="IPR001826">
    <property type="entry name" value="RHS"/>
</dbReference>
<feature type="domain" description="Teneurin-like YD-shell" evidence="3">
    <location>
        <begin position="21"/>
        <end position="162"/>
    </location>
</feature>
<keyword evidence="6" id="KW-1185">Reference proteome</keyword>
<dbReference type="InterPro" id="IPR056823">
    <property type="entry name" value="TEN-like_YD-shell"/>
</dbReference>
<evidence type="ECO:0000313" key="5">
    <source>
        <dbReference type="EMBL" id="MCX2974793.1"/>
    </source>
</evidence>
<evidence type="ECO:0000313" key="6">
    <source>
        <dbReference type="Proteomes" id="UP001143307"/>
    </source>
</evidence>
<dbReference type="PANTHER" id="PTHR32305:SF15">
    <property type="entry name" value="PROTEIN RHSA-RELATED"/>
    <property type="match status" value="1"/>
</dbReference>
<feature type="domain" description="Golvesin/Xly CBD-like" evidence="4">
    <location>
        <begin position="680"/>
        <end position="802"/>
    </location>
</feature>
<comment type="caution">
    <text evidence="5">The sequence shown here is derived from an EMBL/GenBank/DDBJ whole genome shotgun (WGS) entry which is preliminary data.</text>
</comment>
<name>A0ABT3SXT5_9GAMM</name>
<keyword evidence="1" id="KW-0677">Repeat</keyword>
<evidence type="ECO:0000259" key="3">
    <source>
        <dbReference type="Pfam" id="PF25023"/>
    </source>
</evidence>
<dbReference type="InterPro" id="IPR050708">
    <property type="entry name" value="T6SS_VgrG/RHS"/>
</dbReference>
<dbReference type="NCBIfam" id="TIGR01643">
    <property type="entry name" value="YD_repeat_2x"/>
    <property type="match status" value="3"/>
</dbReference>
<accession>A0ABT3SXT5</accession>
<dbReference type="InterPro" id="IPR031325">
    <property type="entry name" value="RHS_repeat"/>
</dbReference>
<dbReference type="Pfam" id="PF03527">
    <property type="entry name" value="RHS"/>
    <property type="match status" value="1"/>
</dbReference>
<feature type="domain" description="Teneurin-like YD-shell" evidence="3">
    <location>
        <begin position="533"/>
        <end position="659"/>
    </location>
</feature>
<proteinExistence type="predicted"/>
<organism evidence="5 6">
    <name type="scientific">Candidatus Seongchinamella marina</name>
    <dbReference type="NCBI Taxonomy" id="2518990"/>
    <lineage>
        <taxon>Bacteria</taxon>
        <taxon>Pseudomonadati</taxon>
        <taxon>Pseudomonadota</taxon>
        <taxon>Gammaproteobacteria</taxon>
        <taxon>Cellvibrionales</taxon>
        <taxon>Halieaceae</taxon>
        <taxon>Seongchinamella</taxon>
    </lineage>
</organism>
<dbReference type="PRINTS" id="PR00394">
    <property type="entry name" value="RHSPROTEIN"/>
</dbReference>
<dbReference type="Pfam" id="PF25275">
    <property type="entry name" value="Golvesin_C"/>
    <property type="match status" value="1"/>
</dbReference>
<dbReference type="Pfam" id="PF05593">
    <property type="entry name" value="RHS_repeat"/>
    <property type="match status" value="4"/>
</dbReference>
<dbReference type="InterPro" id="IPR022385">
    <property type="entry name" value="Rhs_assc_core"/>
</dbReference>
<dbReference type="EMBL" id="SHNP01000005">
    <property type="protein sequence ID" value="MCX2974793.1"/>
    <property type="molecule type" value="Genomic_DNA"/>
</dbReference>
<dbReference type="InterPro" id="IPR033803">
    <property type="entry name" value="CBD-like_Golvesin-Xly"/>
</dbReference>
<sequence>MNHLSLSIAGSTLAFIASSQLQALERSWNYQYNNSGQVTVADGPRTEIDDSISYTYDGAGRRTSVENALGHITRMSNHNDRGQPQVLIDANGTETRLSYHPRGWLLASTIVSPSGNSADNSTVRYSYDNNGLLLQTTLADNTQLTNEYDPAHRLIALSNNQEDRIEYTLDSAGNVIIDHTYDNLNTLTRSSHKAYDELNRLITITGASGQVTSFSYDRNGNQASETDGNGNLTVQFTDALNRKSGSNAAYSHNMSYFHDSRDNLSTVTDPRGLSTRYSYNVHDELTLLQSPDTGTTSYTYDNAGNRIVMTDANGITVTTAYDALNRPTHIEHPNPELDISYGYDEGSYGKGRLTSIQDSSGTTLMKYDHRGNLIYQGIDTGEHVFSLAYTYDLANKVTTVTYPSGRIVEYSYNSIGRLSDIQTTDEQGVRTIASNLEYLAYGPLTTMSYGNGIQMSAAFDRDYQMLSLEHENTLGRGYFYDNADNILSIEDRRNSLFNQALNYDALNRIGAASGSYGSIAYSYDANGNRLTYSDASANENYTYDTASNRLLSKSSWNYRYDNNGNMIAKVDSASTEADGFYYLYDQRNRLAQAKNLTTVEGVQLETLLATYTYNAKGQRSKKVTAEDTIHYLYSPKGKLLTEINNAGVPLREYIYLNDKPIAVAQAVFTRYPAEAGPETVLDDTDTSVSTTGNWNQVKKKGAYGDYYHRSEDAGEYFRWSLENMNPSDYEIYAWWPKVRKNNRNAQFRISHSGQISTSVQDQGRRGKQWAYLGTYSFNGNGNEYVELSDEGGKTAADGIRLVETLPPPPPLISTELFYIHSDHLGTPQTLTNESSNIVWNANYKPFGEAQVDVATVVNNLRFPGQYYDIETGLHQNYFRDYDPMLGRYVQSDPIGLSGGANPYAYANLNSLIHTDPFGLEVKINARDVIGTAGFGAHTATTITTSDGRSVTYASYKIGSKNQVVKNATSDHGPNRLPITDSIVIPPPVGMTQKQWDNAVIQAGERLLLTPPQDYAIFPGSNGSKGNCHVTTNRLLNNAGGSLVQGFNPPGLNPGL</sequence>
<evidence type="ECO:0000259" key="2">
    <source>
        <dbReference type="Pfam" id="PF03527"/>
    </source>
</evidence>
<feature type="domain" description="RHS protein conserved region" evidence="2">
    <location>
        <begin position="817"/>
        <end position="848"/>
    </location>
</feature>
<dbReference type="PANTHER" id="PTHR32305">
    <property type="match status" value="1"/>
</dbReference>
<evidence type="ECO:0000259" key="4">
    <source>
        <dbReference type="Pfam" id="PF25275"/>
    </source>
</evidence>
<gene>
    <name evidence="5" type="ORF">EYC87_14465</name>
</gene>
<dbReference type="Gene3D" id="2.180.10.10">
    <property type="entry name" value="RHS repeat-associated core"/>
    <property type="match status" value="3"/>
</dbReference>
<dbReference type="NCBIfam" id="TIGR03696">
    <property type="entry name" value="Rhs_assc_core"/>
    <property type="match status" value="1"/>
</dbReference>
<reference evidence="5" key="1">
    <citation type="submission" date="2019-02" db="EMBL/GenBank/DDBJ databases">
        <authorList>
            <person name="Li S.-H."/>
        </authorList>
    </citation>
    <scope>NUCLEOTIDE SEQUENCE</scope>
    <source>
        <strain evidence="5">IMCC8485</strain>
    </source>
</reference>
<dbReference type="Proteomes" id="UP001143307">
    <property type="component" value="Unassembled WGS sequence"/>
</dbReference>
<evidence type="ECO:0000256" key="1">
    <source>
        <dbReference type="ARBA" id="ARBA00022737"/>
    </source>
</evidence>
<dbReference type="InterPro" id="IPR006530">
    <property type="entry name" value="YD"/>
</dbReference>
<dbReference type="Pfam" id="PF25023">
    <property type="entry name" value="TEN_YD-shell"/>
    <property type="match status" value="2"/>
</dbReference>
<dbReference type="RefSeq" id="WP_279253505.1">
    <property type="nucleotide sequence ID" value="NZ_SHNP01000005.1"/>
</dbReference>